<dbReference type="AlphaFoldDB" id="A0A1F4TVP6"/>
<dbReference type="InterPro" id="IPR036079">
    <property type="entry name" value="ATPase_csu/dsu_sf"/>
</dbReference>
<dbReference type="PANTHER" id="PTHR38682">
    <property type="entry name" value="V-TYPE ATP SYNTHASE SUBUNIT C"/>
    <property type="match status" value="1"/>
</dbReference>
<accession>A0A1F4TVP6</accession>
<sequence>MDKFIYAIGRLRAREAQLLDGASLQRMIEAKSFNEAFTLLRENPYYSAKIDRLPQAFDLSALLEQEEQDVIALLKELAPGNQALQLLWQRFAPEMTLDDYLQHVNFRPWADSHLLVPYLRSFVILARLRNMAINGHIEVESTKLRYRYTNYRWAVELGLDHYQKSGSLIVLEREIDNHLLDQVRPAKYLASGLDPLIGYWVAKEIEIKNLRLILIGKKLQLPNHELQLRLRKSYV</sequence>
<evidence type="ECO:0008006" key="5">
    <source>
        <dbReference type="Google" id="ProtNLM"/>
    </source>
</evidence>
<name>A0A1F4TVP6_UNCSA</name>
<dbReference type="InterPro" id="IPR044911">
    <property type="entry name" value="V-type_ATPase_csu/dsu_dom_3"/>
</dbReference>
<proteinExistence type="predicted"/>
<comment type="caution">
    <text evidence="3">The sequence shown here is derived from an EMBL/GenBank/DDBJ whole genome shotgun (WGS) entry which is preliminary data.</text>
</comment>
<dbReference type="GO" id="GO:0046961">
    <property type="term" value="F:proton-transporting ATPase activity, rotational mechanism"/>
    <property type="evidence" value="ECO:0007669"/>
    <property type="project" value="InterPro"/>
</dbReference>
<evidence type="ECO:0000256" key="2">
    <source>
        <dbReference type="ARBA" id="ARBA00023065"/>
    </source>
</evidence>
<keyword evidence="1" id="KW-0813">Transport</keyword>
<dbReference type="SUPFAM" id="SSF103486">
    <property type="entry name" value="V-type ATP synthase subunit C"/>
    <property type="match status" value="2"/>
</dbReference>
<reference evidence="3 4" key="1">
    <citation type="journal article" date="2016" name="Nat. Commun.">
        <title>Thousands of microbial genomes shed light on interconnected biogeochemical processes in an aquifer system.</title>
        <authorList>
            <person name="Anantharaman K."/>
            <person name="Brown C.T."/>
            <person name="Hug L.A."/>
            <person name="Sharon I."/>
            <person name="Castelle C.J."/>
            <person name="Probst A.J."/>
            <person name="Thomas B.C."/>
            <person name="Singh A."/>
            <person name="Wilkins M.J."/>
            <person name="Karaoz U."/>
            <person name="Brodie E.L."/>
            <person name="Williams K.H."/>
            <person name="Hubbard S.S."/>
            <person name="Banfield J.F."/>
        </authorList>
    </citation>
    <scope>NUCLEOTIDE SEQUENCE [LARGE SCALE GENOMIC DNA]</scope>
</reference>
<protein>
    <recommendedName>
        <fullName evidence="5">V-type ATP synthase subunit C</fullName>
    </recommendedName>
</protein>
<evidence type="ECO:0000313" key="4">
    <source>
        <dbReference type="Proteomes" id="UP000178951"/>
    </source>
</evidence>
<evidence type="ECO:0000256" key="1">
    <source>
        <dbReference type="ARBA" id="ARBA00022448"/>
    </source>
</evidence>
<dbReference type="Proteomes" id="UP000178951">
    <property type="component" value="Unassembled WGS sequence"/>
</dbReference>
<dbReference type="STRING" id="1802583.A2311_02035"/>
<dbReference type="Pfam" id="PF01992">
    <property type="entry name" value="vATP-synt_AC39"/>
    <property type="match status" value="2"/>
</dbReference>
<keyword evidence="2" id="KW-0406">Ion transport</keyword>
<organism evidence="3 4">
    <name type="scientific">candidate division WOR-1 bacterium RIFOXYB2_FULL_48_7</name>
    <dbReference type="NCBI Taxonomy" id="1802583"/>
    <lineage>
        <taxon>Bacteria</taxon>
        <taxon>Bacillati</taxon>
        <taxon>Saganbacteria</taxon>
    </lineage>
</organism>
<dbReference type="InterPro" id="IPR050873">
    <property type="entry name" value="V-ATPase_V0D/AC39_subunit"/>
</dbReference>
<dbReference type="EMBL" id="MEUF01000005">
    <property type="protein sequence ID" value="OGC36795.1"/>
    <property type="molecule type" value="Genomic_DNA"/>
</dbReference>
<gene>
    <name evidence="3" type="ORF">A2311_02035</name>
</gene>
<dbReference type="Gene3D" id="1.10.132.50">
    <property type="entry name" value="ATP synthase (C/AC39) subunit, domain 3"/>
    <property type="match status" value="2"/>
</dbReference>
<dbReference type="InterPro" id="IPR002843">
    <property type="entry name" value="ATPase_V0-cplx_csu/dsu"/>
</dbReference>
<evidence type="ECO:0000313" key="3">
    <source>
        <dbReference type="EMBL" id="OGC36795.1"/>
    </source>
</evidence>
<dbReference type="PANTHER" id="PTHR38682:SF1">
    <property type="entry name" value="V-TYPE ATP SYNTHASE SUBUNIT C"/>
    <property type="match status" value="1"/>
</dbReference>